<proteinExistence type="predicted"/>
<dbReference type="PROSITE" id="PS51149">
    <property type="entry name" value="GLY_RADICAL_2"/>
    <property type="match status" value="1"/>
</dbReference>
<dbReference type="EMBL" id="OJIN01000204">
    <property type="protein sequence ID" value="SPD75440.1"/>
    <property type="molecule type" value="Genomic_DNA"/>
</dbReference>
<dbReference type="InterPro" id="IPR019777">
    <property type="entry name" value="Form_AcTrfase_GR_CS"/>
</dbReference>
<dbReference type="GO" id="GO:0018805">
    <property type="term" value="F:benzylsuccinate synthase activity"/>
    <property type="evidence" value="ECO:0007669"/>
    <property type="project" value="UniProtKB-EC"/>
</dbReference>
<dbReference type="InterPro" id="IPR004184">
    <property type="entry name" value="PFL_dom"/>
</dbReference>
<sequence>MLAKAETQDHRYGSTERTKRLKENRVYPGVADEAVEYTKEQRTPGQVNYLKELKTKLRTFGEICPERARYWTQAYKETDGQPYVIRQARAIEKVLDNMTIYIDDDELIVGNYARTPTALPVYPEFFSTWLPETIAKDGYFKDRVTEEERQELLEISKYWPGKSYSDRIRELSPPHLNHILNFHGITLCMDVYEVHPAVTSGYEPLFENGANGILKKCKKRLKEILAAGPCAPGETVDSYIKKVDNLKAMIIANEAFARFGKRYAKLAKQMAKTEKDPNRVKDLEKIAEVCERVPAEPARNFHEAVQAFYFLHMILAVVSSRCFGTMVRFDTMFNPFYQKDKEAGTITYEQAQELIECLFIKMESISAIRQPQAEAYTVGSSQFQTFTLGGTLEDGKTDATNEMSFLCLDAIMSAHVIQPTLCIRYHPGISTKFIDKCIDCLATGLGFPAFFNDTLGKAMCLRQGADSNDVWNWCIPSCVSRAIPNKNMRQGNASMGMISFGKVLHLALNDGFDTWTELQLGVHTGDPRKFKSIDDVKEAYLKQLDNVMVGFTQLNHIAENLSNEMLKRPLVSPYIDGCIEKGLTTTDFAAYGSYKNPEIQIAGAINVADSLTAIETLVFDEKKLTIDELLNALATNWEGKEDVRHMCLNAPKFGNSLDKADKMAQWVHNESQKIIGNYKDIWGGQYRTNGGLMSANYALGRACQASADGRVDTEPFADGTCSPMAGRDNKGPTATLKSVSYLDPLMSNEMLLNQKFMPQFLKGDNKKMFTDYLRTWYDLGIWHIQFNVLDKQILMDAQVHPERYPDLVVRVAGYSAYWVDLGKPVQDNIISRTEQCFAC</sequence>
<evidence type="ECO:0000256" key="4">
    <source>
        <dbReference type="SAM" id="MobiDB-lite"/>
    </source>
</evidence>
<dbReference type="PROSITE" id="PS51554">
    <property type="entry name" value="PFL"/>
    <property type="match status" value="1"/>
</dbReference>
<protein>
    <submittedName>
        <fullName evidence="7">Putative Benzylsuccinate synthase alpha subunit</fullName>
        <ecNumber evidence="7">4.1.99.11</ecNumber>
    </submittedName>
</protein>
<reference evidence="7" key="1">
    <citation type="submission" date="2018-01" db="EMBL/GenBank/DDBJ databases">
        <authorList>
            <person name="Regsiter A."/>
            <person name="William W."/>
        </authorList>
    </citation>
    <scope>NUCLEOTIDE SEQUENCE</scope>
    <source>
        <strain evidence="7">TRIP AH-1</strain>
    </source>
</reference>
<evidence type="ECO:0000256" key="3">
    <source>
        <dbReference type="PROSITE-ProRule" id="PRU00493"/>
    </source>
</evidence>
<evidence type="ECO:0000259" key="6">
    <source>
        <dbReference type="PROSITE" id="PS51554"/>
    </source>
</evidence>
<dbReference type="InterPro" id="IPR051215">
    <property type="entry name" value="GRE"/>
</dbReference>
<dbReference type="Gene3D" id="3.20.70.20">
    <property type="match status" value="1"/>
</dbReference>
<evidence type="ECO:0000256" key="2">
    <source>
        <dbReference type="ARBA" id="ARBA00023239"/>
    </source>
</evidence>
<keyword evidence="2 7" id="KW-0456">Lyase</keyword>
<dbReference type="SUPFAM" id="SSF51998">
    <property type="entry name" value="PFL-like glycyl radical enzymes"/>
    <property type="match status" value="1"/>
</dbReference>
<accession>A0A445N118</accession>
<dbReference type="PROSITE" id="PS00850">
    <property type="entry name" value="GLY_RADICAL_1"/>
    <property type="match status" value="1"/>
</dbReference>
<feature type="modified residue" description="Glycine radical" evidence="3">
    <location>
        <position position="813"/>
    </location>
</feature>
<dbReference type="EC" id="4.1.99.11" evidence="7"/>
<dbReference type="PANTHER" id="PTHR43641">
    <property type="entry name" value="FORMATE ACETYLTRANSFERASE 3-RELATED"/>
    <property type="match status" value="1"/>
</dbReference>
<evidence type="ECO:0000256" key="1">
    <source>
        <dbReference type="ARBA" id="ARBA00022818"/>
    </source>
</evidence>
<organism evidence="7">
    <name type="scientific">uncultured Desulfobacterium sp</name>
    <dbReference type="NCBI Taxonomy" id="201089"/>
    <lineage>
        <taxon>Bacteria</taxon>
        <taxon>Pseudomonadati</taxon>
        <taxon>Thermodesulfobacteriota</taxon>
        <taxon>Desulfobacteria</taxon>
        <taxon>Desulfobacterales</taxon>
        <taxon>Desulfobacteriaceae</taxon>
        <taxon>Desulfobacterium</taxon>
        <taxon>environmental samples</taxon>
    </lineage>
</organism>
<evidence type="ECO:0000259" key="5">
    <source>
        <dbReference type="PROSITE" id="PS51149"/>
    </source>
</evidence>
<dbReference type="AlphaFoldDB" id="A0A445N118"/>
<keyword evidence="1 3" id="KW-0556">Organic radical</keyword>
<name>A0A445N118_9BACT</name>
<dbReference type="GO" id="GO:0005829">
    <property type="term" value="C:cytosol"/>
    <property type="evidence" value="ECO:0007669"/>
    <property type="project" value="TreeGrafter"/>
</dbReference>
<dbReference type="Pfam" id="PF01228">
    <property type="entry name" value="Gly_radical"/>
    <property type="match status" value="1"/>
</dbReference>
<gene>
    <name evidence="7" type="ORF">PITCH_A600001</name>
</gene>
<evidence type="ECO:0000313" key="7">
    <source>
        <dbReference type="EMBL" id="SPD75440.1"/>
    </source>
</evidence>
<feature type="domain" description="PFL" evidence="6">
    <location>
        <begin position="45"/>
        <end position="711"/>
    </location>
</feature>
<dbReference type="InterPro" id="IPR001150">
    <property type="entry name" value="Gly_radical"/>
</dbReference>
<dbReference type="PANTHER" id="PTHR43641:SF2">
    <property type="entry name" value="DEHYDRATASE YBIW-RELATED"/>
    <property type="match status" value="1"/>
</dbReference>
<feature type="region of interest" description="Disordered" evidence="4">
    <location>
        <begin position="1"/>
        <end position="21"/>
    </location>
</feature>
<dbReference type="Pfam" id="PF02901">
    <property type="entry name" value="PFL-like"/>
    <property type="match status" value="1"/>
</dbReference>
<feature type="domain" description="Glycine radical" evidence="5">
    <location>
        <begin position="719"/>
        <end position="838"/>
    </location>
</feature>